<evidence type="ECO:0000313" key="3">
    <source>
        <dbReference type="Proteomes" id="UP001576784"/>
    </source>
</evidence>
<dbReference type="RefSeq" id="WP_413266760.1">
    <property type="nucleotide sequence ID" value="NZ_JBHFNR010000239.1"/>
</dbReference>
<gene>
    <name evidence="2" type="ORF">ACE1CI_29880</name>
</gene>
<protein>
    <submittedName>
        <fullName evidence="2">Uncharacterized protein</fullName>
    </submittedName>
</protein>
<keyword evidence="1" id="KW-0175">Coiled coil</keyword>
<evidence type="ECO:0000313" key="2">
    <source>
        <dbReference type="EMBL" id="MFB2897146.1"/>
    </source>
</evidence>
<keyword evidence="3" id="KW-1185">Reference proteome</keyword>
<sequence>MMMKENIFPELSILAENLESIAKQAKALKEEVEQLYRIPNAEETDEEQIKLLKFLRGKAIGIAKSQNKHTPRHVNQMTNSELQEWIAQNS</sequence>
<name>A0ABV4XZI1_9CYAN</name>
<accession>A0ABV4XZI1</accession>
<dbReference type="Proteomes" id="UP001576784">
    <property type="component" value="Unassembled WGS sequence"/>
</dbReference>
<proteinExistence type="predicted"/>
<dbReference type="EMBL" id="JBHFNR010000239">
    <property type="protein sequence ID" value="MFB2897146.1"/>
    <property type="molecule type" value="Genomic_DNA"/>
</dbReference>
<reference evidence="2 3" key="1">
    <citation type="submission" date="2024-09" db="EMBL/GenBank/DDBJ databases">
        <title>Floridaenema gen nov. (Aerosakkonemataceae, Aerosakkonematales ord. nov., Cyanobacteria) from benthic tropical and subtropical fresh waters, with the description of four new species.</title>
        <authorList>
            <person name="Moretto J.A."/>
            <person name="Berthold D.E."/>
            <person name="Lefler F.W."/>
            <person name="Huang I.-S."/>
            <person name="Laughinghouse H. IV."/>
        </authorList>
    </citation>
    <scope>NUCLEOTIDE SEQUENCE [LARGE SCALE GENOMIC DNA]</scope>
    <source>
        <strain evidence="2 3">BLCC-F50</strain>
    </source>
</reference>
<comment type="caution">
    <text evidence="2">The sequence shown here is derived from an EMBL/GenBank/DDBJ whole genome shotgun (WGS) entry which is preliminary data.</text>
</comment>
<feature type="coiled-coil region" evidence="1">
    <location>
        <begin position="11"/>
        <end position="38"/>
    </location>
</feature>
<evidence type="ECO:0000256" key="1">
    <source>
        <dbReference type="SAM" id="Coils"/>
    </source>
</evidence>
<organism evidence="2 3">
    <name type="scientific">Floridaenema flaviceps BLCC-F50</name>
    <dbReference type="NCBI Taxonomy" id="3153642"/>
    <lineage>
        <taxon>Bacteria</taxon>
        <taxon>Bacillati</taxon>
        <taxon>Cyanobacteriota</taxon>
        <taxon>Cyanophyceae</taxon>
        <taxon>Oscillatoriophycideae</taxon>
        <taxon>Aerosakkonematales</taxon>
        <taxon>Aerosakkonemataceae</taxon>
        <taxon>Floridanema</taxon>
        <taxon>Floridanema flaviceps</taxon>
    </lineage>
</organism>